<dbReference type="RefSeq" id="WP_072303635.1">
    <property type="nucleotide sequence ID" value="NZ_FPIY01000002.1"/>
</dbReference>
<evidence type="ECO:0000313" key="1">
    <source>
        <dbReference type="EMBL" id="SFW48896.1"/>
    </source>
</evidence>
<name>A0A1K1PMF1_9FLAO</name>
<keyword evidence="2" id="KW-1185">Reference proteome</keyword>
<dbReference type="STRING" id="76595.SAMN05660313_02013"/>
<evidence type="ECO:0000313" key="2">
    <source>
        <dbReference type="Proteomes" id="UP000183257"/>
    </source>
</evidence>
<sequence>MNALEFNTLSKELIGLAPSIPLSWGKIQNNTTDNKFNLFSCKTIQDLEVKIALLSDADKNYFRRRWFLWQCSRCDEYLFYINDEVTRNPNSKDQNYDIEFYNNLDLRFDVKGTLVPKELRSNFSLQHPEKIVNFYYSKQSAGKRSHLQNRLFIVHHSFKEAKRALELRCAWDYKRIVYRALIHRLKTNKKFISYLNVSAIVVFIVEKQDGSLCYSIA</sequence>
<accession>A0A1K1PMF1</accession>
<dbReference type="Proteomes" id="UP000183257">
    <property type="component" value="Unassembled WGS sequence"/>
</dbReference>
<dbReference type="OrthoDB" id="378656at2"/>
<dbReference type="AlphaFoldDB" id="A0A1K1PMF1"/>
<organism evidence="1 2">
    <name type="scientific">Cellulophaga fucicola</name>
    <dbReference type="NCBI Taxonomy" id="76595"/>
    <lineage>
        <taxon>Bacteria</taxon>
        <taxon>Pseudomonadati</taxon>
        <taxon>Bacteroidota</taxon>
        <taxon>Flavobacteriia</taxon>
        <taxon>Flavobacteriales</taxon>
        <taxon>Flavobacteriaceae</taxon>
        <taxon>Cellulophaga</taxon>
    </lineage>
</organism>
<proteinExistence type="predicted"/>
<dbReference type="EMBL" id="FPIY01000002">
    <property type="protein sequence ID" value="SFW48896.1"/>
    <property type="molecule type" value="Genomic_DNA"/>
</dbReference>
<reference evidence="2" key="1">
    <citation type="submission" date="2016-11" db="EMBL/GenBank/DDBJ databases">
        <authorList>
            <person name="Varghese N."/>
            <person name="Submissions S."/>
        </authorList>
    </citation>
    <scope>NUCLEOTIDE SEQUENCE [LARGE SCALE GENOMIC DNA]</scope>
    <source>
        <strain evidence="2">DSM 24786</strain>
    </source>
</reference>
<gene>
    <name evidence="1" type="ORF">SAMN05660313_02013</name>
</gene>
<protein>
    <submittedName>
        <fullName evidence="1">Uncharacterized protein</fullName>
    </submittedName>
</protein>